<evidence type="ECO:0000256" key="3">
    <source>
        <dbReference type="ARBA" id="ARBA00015571"/>
    </source>
</evidence>
<dbReference type="InterPro" id="IPR009231">
    <property type="entry name" value="Chloride_chnl_CLIC-like"/>
</dbReference>
<evidence type="ECO:0000256" key="1">
    <source>
        <dbReference type="ARBA" id="ARBA00004141"/>
    </source>
</evidence>
<comment type="similarity">
    <text evidence="2">Belongs to the chloride channel MCLC family.</text>
</comment>
<feature type="transmembrane region" description="Helical" evidence="7">
    <location>
        <begin position="316"/>
        <end position="337"/>
    </location>
</feature>
<dbReference type="GO" id="GO:0005783">
    <property type="term" value="C:endoplasmic reticulum"/>
    <property type="evidence" value="ECO:0007669"/>
    <property type="project" value="TreeGrafter"/>
</dbReference>
<feature type="transmembrane region" description="Helical" evidence="7">
    <location>
        <begin position="273"/>
        <end position="295"/>
    </location>
</feature>
<comment type="caution">
    <text evidence="8">The sequence shown here is derived from an EMBL/GenBank/DDBJ whole genome shotgun (WGS) entry which is preliminary data.</text>
</comment>
<protein>
    <recommendedName>
        <fullName evidence="3">Chloride channel CLIC-like protein 1</fullName>
    </recommendedName>
</protein>
<name>A0AAE0W0F0_9BIVA</name>
<dbReference type="Pfam" id="PF05934">
    <property type="entry name" value="MCLC"/>
    <property type="match status" value="1"/>
</dbReference>
<feature type="transmembrane region" description="Helical" evidence="7">
    <location>
        <begin position="110"/>
        <end position="135"/>
    </location>
</feature>
<comment type="subcellular location">
    <subcellularLocation>
        <location evidence="1">Membrane</location>
        <topology evidence="1">Multi-pass membrane protein</topology>
    </subcellularLocation>
</comment>
<proteinExistence type="inferred from homology"/>
<keyword evidence="6 7" id="KW-0472">Membrane</keyword>
<evidence type="ECO:0000256" key="2">
    <source>
        <dbReference type="ARBA" id="ARBA00005944"/>
    </source>
</evidence>
<reference evidence="8" key="2">
    <citation type="journal article" date="2021" name="Genome Biol. Evol.">
        <title>Developing a high-quality reference genome for a parasitic bivalve with doubly uniparental inheritance (Bivalvia: Unionida).</title>
        <authorList>
            <person name="Smith C.H."/>
        </authorList>
    </citation>
    <scope>NUCLEOTIDE SEQUENCE</scope>
    <source>
        <strain evidence="8">CHS0354</strain>
        <tissue evidence="8">Mantle</tissue>
    </source>
</reference>
<organism evidence="8 9">
    <name type="scientific">Potamilus streckersoni</name>
    <dbReference type="NCBI Taxonomy" id="2493646"/>
    <lineage>
        <taxon>Eukaryota</taxon>
        <taxon>Metazoa</taxon>
        <taxon>Spiralia</taxon>
        <taxon>Lophotrochozoa</taxon>
        <taxon>Mollusca</taxon>
        <taxon>Bivalvia</taxon>
        <taxon>Autobranchia</taxon>
        <taxon>Heteroconchia</taxon>
        <taxon>Palaeoheterodonta</taxon>
        <taxon>Unionida</taxon>
        <taxon>Unionoidea</taxon>
        <taxon>Unionidae</taxon>
        <taxon>Ambleminae</taxon>
        <taxon>Lampsilini</taxon>
        <taxon>Potamilus</taxon>
    </lineage>
</organism>
<dbReference type="GO" id="GO:0005254">
    <property type="term" value="F:chloride channel activity"/>
    <property type="evidence" value="ECO:0007669"/>
    <property type="project" value="TreeGrafter"/>
</dbReference>
<dbReference type="Proteomes" id="UP001195483">
    <property type="component" value="Unassembled WGS sequence"/>
</dbReference>
<dbReference type="PANTHER" id="PTHR34093:SF1">
    <property type="entry name" value="CHLORIDE CHANNEL CLIC-LIKE PROTEIN 1"/>
    <property type="match status" value="1"/>
</dbReference>
<feature type="transmembrane region" description="Helical" evidence="7">
    <location>
        <begin position="24"/>
        <end position="43"/>
    </location>
</feature>
<evidence type="ECO:0000256" key="5">
    <source>
        <dbReference type="ARBA" id="ARBA00022989"/>
    </source>
</evidence>
<dbReference type="GO" id="GO:0016020">
    <property type="term" value="C:membrane"/>
    <property type="evidence" value="ECO:0007669"/>
    <property type="project" value="UniProtKB-SubCell"/>
</dbReference>
<evidence type="ECO:0000313" key="8">
    <source>
        <dbReference type="EMBL" id="KAK3596549.1"/>
    </source>
</evidence>
<evidence type="ECO:0000256" key="4">
    <source>
        <dbReference type="ARBA" id="ARBA00022692"/>
    </source>
</evidence>
<feature type="transmembrane region" description="Helical" evidence="7">
    <location>
        <begin position="187"/>
        <end position="207"/>
    </location>
</feature>
<reference evidence="8" key="3">
    <citation type="submission" date="2023-05" db="EMBL/GenBank/DDBJ databases">
        <authorList>
            <person name="Smith C.H."/>
        </authorList>
    </citation>
    <scope>NUCLEOTIDE SEQUENCE</scope>
    <source>
        <strain evidence="8">CHS0354</strain>
        <tissue evidence="8">Mantle</tissue>
    </source>
</reference>
<keyword evidence="5 7" id="KW-1133">Transmembrane helix</keyword>
<reference evidence="8" key="1">
    <citation type="journal article" date="2021" name="Genome Biol. Evol.">
        <title>A High-Quality Reference Genome for a Parasitic Bivalve with Doubly Uniparental Inheritance (Bivalvia: Unionida).</title>
        <authorList>
            <person name="Smith C.H."/>
        </authorList>
    </citation>
    <scope>NUCLEOTIDE SEQUENCE</scope>
    <source>
        <strain evidence="8">CHS0354</strain>
    </source>
</reference>
<keyword evidence="4 7" id="KW-0812">Transmembrane</keyword>
<sequence length="379" mass="44267">MLNVGTIKEMAATKKVCKFARWKWFTVIIGFSIVLGALALYIWSKLSIMRKQKNGTQLDTEAGLLAAAYQHFSSILKLGKDKTDFSFLDKEFYIFLWELVLRDIKDITSALHYCLLLHHEFIVVTVILILIVLLIRSFTQKYPKNRGASRLQKTRQNKNERPDSQDSVGFCCESHDCIERVKSRTKLYWWQLTVAVLGVSMLMSVPWEFVHLYKMKVAEKVAVVQSGIPPECVPEQMSFLQVFHSWLQWLFSWDTDQCEKYHRSLLVDPLWEIPPLLVVTTAFIHCILYPMELLFSGMGRAFRLFFKEIPTQWQPIMLFVLLVFLFLFLVMLFGYRIKFPFLLKDEPSSWDKKQNCICKKRVGCSQLSQESIQGSQENN</sequence>
<dbReference type="EMBL" id="JAEAOA010001607">
    <property type="protein sequence ID" value="KAK3596549.1"/>
    <property type="molecule type" value="Genomic_DNA"/>
</dbReference>
<keyword evidence="9" id="KW-1185">Reference proteome</keyword>
<evidence type="ECO:0000256" key="7">
    <source>
        <dbReference type="SAM" id="Phobius"/>
    </source>
</evidence>
<dbReference type="PANTHER" id="PTHR34093">
    <property type="entry name" value="CHLORIDE CHANNEL CLIC-LIKE PROTEIN 1"/>
    <property type="match status" value="1"/>
</dbReference>
<accession>A0AAE0W0F0</accession>
<evidence type="ECO:0000256" key="6">
    <source>
        <dbReference type="ARBA" id="ARBA00023136"/>
    </source>
</evidence>
<evidence type="ECO:0000313" key="9">
    <source>
        <dbReference type="Proteomes" id="UP001195483"/>
    </source>
</evidence>
<dbReference type="AlphaFoldDB" id="A0AAE0W0F0"/>
<gene>
    <name evidence="8" type="ORF">CHS0354_027004</name>
</gene>